<feature type="coiled-coil region" evidence="1">
    <location>
        <begin position="64"/>
        <end position="115"/>
    </location>
</feature>
<accession>A0AAV7KHH6</accession>
<keyword evidence="1" id="KW-0175">Coiled coil</keyword>
<comment type="caution">
    <text evidence="2">The sequence shown here is derived from an EMBL/GenBank/DDBJ whole genome shotgun (WGS) entry which is preliminary data.</text>
</comment>
<dbReference type="Proteomes" id="UP001165289">
    <property type="component" value="Unassembled WGS sequence"/>
</dbReference>
<evidence type="ECO:0000313" key="2">
    <source>
        <dbReference type="EMBL" id="KAI6660039.1"/>
    </source>
</evidence>
<dbReference type="EMBL" id="JAKMXF010000044">
    <property type="protein sequence ID" value="KAI6660039.1"/>
    <property type="molecule type" value="Genomic_DNA"/>
</dbReference>
<organism evidence="2 3">
    <name type="scientific">Oopsacas minuta</name>
    <dbReference type="NCBI Taxonomy" id="111878"/>
    <lineage>
        <taxon>Eukaryota</taxon>
        <taxon>Metazoa</taxon>
        <taxon>Porifera</taxon>
        <taxon>Hexactinellida</taxon>
        <taxon>Hexasterophora</taxon>
        <taxon>Lyssacinosida</taxon>
        <taxon>Leucopsacidae</taxon>
        <taxon>Oopsacas</taxon>
    </lineage>
</organism>
<gene>
    <name evidence="2" type="ORF">LOD99_14380</name>
</gene>
<proteinExistence type="predicted"/>
<name>A0AAV7KHH6_9METZ</name>
<protein>
    <submittedName>
        <fullName evidence="2">Uncharacterized protein</fullName>
    </submittedName>
</protein>
<evidence type="ECO:0000256" key="1">
    <source>
        <dbReference type="SAM" id="Coils"/>
    </source>
</evidence>
<reference evidence="2 3" key="1">
    <citation type="journal article" date="2023" name="BMC Biol.">
        <title>The compact genome of the sponge Oopsacas minuta (Hexactinellida) is lacking key metazoan core genes.</title>
        <authorList>
            <person name="Santini S."/>
            <person name="Schenkelaars Q."/>
            <person name="Jourda C."/>
            <person name="Duchesne M."/>
            <person name="Belahbib H."/>
            <person name="Rocher C."/>
            <person name="Selva M."/>
            <person name="Riesgo A."/>
            <person name="Vervoort M."/>
            <person name="Leys S.P."/>
            <person name="Kodjabachian L."/>
            <person name="Le Bivic A."/>
            <person name="Borchiellini C."/>
            <person name="Claverie J.M."/>
            <person name="Renard E."/>
        </authorList>
    </citation>
    <scope>NUCLEOTIDE SEQUENCE [LARGE SCALE GENOMIC DNA]</scope>
    <source>
        <strain evidence="2">SPO-2</strain>
    </source>
</reference>
<sequence>MRRDQRKLTRSAEILGSKTDSSGKILEYDRFHKSGKEKENTVGRNKHLFEISSWELIPKSGFCISQLLSEQQQLEKQIEDTINSQKSIDSLRNVLKREEQELKDIEDNHRVHKIKYDHEATKLSSKYLFYKCILPLQSSLISLDPLTIQTTIKKDSSTPIDSYTLSEADLNSSETTNKIWDY</sequence>
<keyword evidence="3" id="KW-1185">Reference proteome</keyword>
<dbReference type="AlphaFoldDB" id="A0AAV7KHH6"/>
<evidence type="ECO:0000313" key="3">
    <source>
        <dbReference type="Proteomes" id="UP001165289"/>
    </source>
</evidence>